<reference evidence="6 7" key="1">
    <citation type="submission" date="2019-08" db="EMBL/GenBank/DDBJ databases">
        <title>In-depth cultivation of the pig gut microbiome towards novel bacterial diversity and tailored functional studies.</title>
        <authorList>
            <person name="Wylensek D."/>
            <person name="Hitch T.C.A."/>
            <person name="Clavel T."/>
        </authorList>
    </citation>
    <scope>NUCLEOTIDE SEQUENCE [LARGE SCALE GENOMIC DNA]</scope>
    <source>
        <strain evidence="6 7">BBE-744-WT-12</strain>
    </source>
</reference>
<dbReference type="SMART" id="SM00342">
    <property type="entry name" value="HTH_ARAC"/>
    <property type="match status" value="1"/>
</dbReference>
<dbReference type="Pfam" id="PF02311">
    <property type="entry name" value="AraC_binding"/>
    <property type="match status" value="1"/>
</dbReference>
<feature type="compositionally biased region" description="Basic and acidic residues" evidence="4">
    <location>
        <begin position="323"/>
        <end position="336"/>
    </location>
</feature>
<dbReference type="PROSITE" id="PS00041">
    <property type="entry name" value="HTH_ARAC_FAMILY_1"/>
    <property type="match status" value="1"/>
</dbReference>
<name>A0A844G7Y0_9BACT</name>
<sequence length="402" mass="46162">MTNISGRFYRAADYFKDDLPIVVQHNIHSPADFDPPESLNRRQFWKILYIIDGTGLLKINHREYPFGPGFVCLNHPDDLTNLALDRPVELCNILFLQKTIENDLARLYNDNSFFSIFRPDFRPEQSLSHNLLHLIDSNRRIYLEIRRLHHEYTHTDANSGEMLRHMLVGLLIEFSRQSARVFNRKRRQNAAGHIDRFLRENFAQPFDRERAAREVGMSKGYLFSYYRAATGRTIGETLLAIRLEEAKKLLAGTGMKIKTVCYRCGFSDLSNFYKLFRRAAGTTPGAFRESARRQPPAARSAVFPAEISRNQPGDRIDHKKTRDRADHDVPEERDVPEMPLGVAGENADQHHAENRDPGHDRKVAGLVPARVFGEGDHDEQNRRIAESVPELFDRDAAADGPE</sequence>
<evidence type="ECO:0000256" key="2">
    <source>
        <dbReference type="ARBA" id="ARBA00023125"/>
    </source>
</evidence>
<evidence type="ECO:0000313" key="7">
    <source>
        <dbReference type="Proteomes" id="UP000435649"/>
    </source>
</evidence>
<feature type="compositionally biased region" description="Basic and acidic residues" evidence="4">
    <location>
        <begin position="347"/>
        <end position="363"/>
    </location>
</feature>
<dbReference type="InterPro" id="IPR018062">
    <property type="entry name" value="HTH_AraC-typ_CS"/>
</dbReference>
<comment type="caution">
    <text evidence="6">The sequence shown here is derived from an EMBL/GenBank/DDBJ whole genome shotgun (WGS) entry which is preliminary data.</text>
</comment>
<dbReference type="SUPFAM" id="SSF46689">
    <property type="entry name" value="Homeodomain-like"/>
    <property type="match status" value="1"/>
</dbReference>
<dbReference type="Pfam" id="PF12833">
    <property type="entry name" value="HTH_18"/>
    <property type="match status" value="1"/>
</dbReference>
<evidence type="ECO:0000256" key="4">
    <source>
        <dbReference type="SAM" id="MobiDB-lite"/>
    </source>
</evidence>
<evidence type="ECO:0000256" key="3">
    <source>
        <dbReference type="ARBA" id="ARBA00023163"/>
    </source>
</evidence>
<dbReference type="EMBL" id="VUNS01000020">
    <property type="protein sequence ID" value="MST98548.1"/>
    <property type="molecule type" value="Genomic_DNA"/>
</dbReference>
<feature type="compositionally biased region" description="Basic and acidic residues" evidence="4">
    <location>
        <begin position="373"/>
        <end position="402"/>
    </location>
</feature>
<dbReference type="SUPFAM" id="SSF51215">
    <property type="entry name" value="Regulatory protein AraC"/>
    <property type="match status" value="1"/>
</dbReference>
<dbReference type="PANTHER" id="PTHR43280:SF2">
    <property type="entry name" value="HTH-TYPE TRANSCRIPTIONAL REGULATOR EXSA"/>
    <property type="match status" value="1"/>
</dbReference>
<proteinExistence type="predicted"/>
<dbReference type="GO" id="GO:0003700">
    <property type="term" value="F:DNA-binding transcription factor activity"/>
    <property type="evidence" value="ECO:0007669"/>
    <property type="project" value="InterPro"/>
</dbReference>
<keyword evidence="7" id="KW-1185">Reference proteome</keyword>
<dbReference type="Proteomes" id="UP000435649">
    <property type="component" value="Unassembled WGS sequence"/>
</dbReference>
<feature type="domain" description="HTH araC/xylS-type" evidence="5">
    <location>
        <begin position="192"/>
        <end position="290"/>
    </location>
</feature>
<evidence type="ECO:0000256" key="1">
    <source>
        <dbReference type="ARBA" id="ARBA00023015"/>
    </source>
</evidence>
<evidence type="ECO:0000313" key="6">
    <source>
        <dbReference type="EMBL" id="MST98548.1"/>
    </source>
</evidence>
<feature type="region of interest" description="Disordered" evidence="4">
    <location>
        <begin position="284"/>
        <end position="402"/>
    </location>
</feature>
<dbReference type="InterPro" id="IPR018060">
    <property type="entry name" value="HTH_AraC"/>
</dbReference>
<organism evidence="6 7">
    <name type="scientific">Victivallis lenta</name>
    <dbReference type="NCBI Taxonomy" id="2606640"/>
    <lineage>
        <taxon>Bacteria</taxon>
        <taxon>Pseudomonadati</taxon>
        <taxon>Lentisphaerota</taxon>
        <taxon>Lentisphaeria</taxon>
        <taxon>Victivallales</taxon>
        <taxon>Victivallaceae</taxon>
        <taxon>Victivallis</taxon>
    </lineage>
</organism>
<gene>
    <name evidence="6" type="ORF">FYJ85_16035</name>
</gene>
<keyword evidence="1" id="KW-0805">Transcription regulation</keyword>
<dbReference type="InterPro" id="IPR037923">
    <property type="entry name" value="HTH-like"/>
</dbReference>
<keyword evidence="2" id="KW-0238">DNA-binding</keyword>
<protein>
    <submittedName>
        <fullName evidence="6">AraC family transcriptional regulator</fullName>
    </submittedName>
</protein>
<evidence type="ECO:0000259" key="5">
    <source>
        <dbReference type="PROSITE" id="PS01124"/>
    </source>
</evidence>
<dbReference type="PROSITE" id="PS01124">
    <property type="entry name" value="HTH_ARAC_FAMILY_2"/>
    <property type="match status" value="1"/>
</dbReference>
<dbReference type="AlphaFoldDB" id="A0A844G7Y0"/>
<dbReference type="InterPro" id="IPR003313">
    <property type="entry name" value="AraC-bd"/>
</dbReference>
<dbReference type="Gene3D" id="1.10.10.60">
    <property type="entry name" value="Homeodomain-like"/>
    <property type="match status" value="1"/>
</dbReference>
<keyword evidence="3" id="KW-0804">Transcription</keyword>
<dbReference type="InterPro" id="IPR009057">
    <property type="entry name" value="Homeodomain-like_sf"/>
</dbReference>
<dbReference type="RefSeq" id="WP_154419504.1">
    <property type="nucleotide sequence ID" value="NZ_VUNS01000020.1"/>
</dbReference>
<dbReference type="PANTHER" id="PTHR43280">
    <property type="entry name" value="ARAC-FAMILY TRANSCRIPTIONAL REGULATOR"/>
    <property type="match status" value="1"/>
</dbReference>
<accession>A0A844G7Y0</accession>
<dbReference type="GO" id="GO:0043565">
    <property type="term" value="F:sequence-specific DNA binding"/>
    <property type="evidence" value="ECO:0007669"/>
    <property type="project" value="InterPro"/>
</dbReference>